<gene>
    <name evidence="4" type="ORF">M1B34_28810</name>
</gene>
<reference evidence="4 5" key="2">
    <citation type="journal article" date="2023" name="Plant Pathol.">
        <title>Dismantling and reorganizing Pseudomonas marginalis sensu#lato.</title>
        <authorList>
            <person name="Sawada H."/>
            <person name="Fujikawa T."/>
            <person name="Satou M."/>
        </authorList>
    </citation>
    <scope>NUCLEOTIDE SEQUENCE [LARGE SCALE GENOMIC DNA]</scope>
    <source>
        <strain evidence="4 5">MAFF 302030</strain>
    </source>
</reference>
<dbReference type="PIRSF" id="PIRSF005962">
    <property type="entry name" value="Pept_M20D_amidohydro"/>
    <property type="match status" value="1"/>
</dbReference>
<evidence type="ECO:0000313" key="5">
    <source>
        <dbReference type="Proteomes" id="UP001155059"/>
    </source>
</evidence>
<feature type="domain" description="Peptidase M20 dimerisation" evidence="3">
    <location>
        <begin position="190"/>
        <end position="281"/>
    </location>
</feature>
<dbReference type="GO" id="GO:0050118">
    <property type="term" value="F:N-acetyldiaminopimelate deacetylase activity"/>
    <property type="evidence" value="ECO:0007669"/>
    <property type="project" value="UniProtKB-ARBA"/>
</dbReference>
<keyword evidence="2" id="KW-0479">Metal-binding</keyword>
<dbReference type="SUPFAM" id="SSF55031">
    <property type="entry name" value="Bacterial exopeptidase dimerisation domain"/>
    <property type="match status" value="1"/>
</dbReference>
<dbReference type="InterPro" id="IPR002933">
    <property type="entry name" value="Peptidase_M20"/>
</dbReference>
<sequence length="407" mass="43792">MTAPHSPLIPQILAWQDSFAQLRRDLHQHPELGFAEQRTSERVAQSLEQWGIEVHRGIGGTGVVGVLRNGSSTRSLGIRADMDALPIHEQSGVAWQSRQPGTMHACGHDGHTAILLCTARYLAESRQFDGTVHLIFQPAEETLGGARRMIEDGLFERFPCDAVYALHNMPTLPVGVFLTQPGAMSASSDNVHIRLIGVGGHGAMPHKTRDPVVAAAELVLALQSIVARNVPAGEVAVITVGALHAGEAANVIPDHATLALSVRTTNPQIRALLKQRIGEVARGVAATHALELDYQYEERIGVLLNTPAETALLQQVARDLLGPEGLMTSIPSGFLGSEDFASMLEQRPGCYIVMGNGTEGAHGCMVHNPGYDFNDAALPYGASLWARLVETALPRTEERPTEESHTE</sequence>
<dbReference type="SUPFAM" id="SSF53187">
    <property type="entry name" value="Zn-dependent exopeptidases"/>
    <property type="match status" value="1"/>
</dbReference>
<dbReference type="EMBL" id="JALQCW010000088">
    <property type="protein sequence ID" value="MCK9801561.1"/>
    <property type="molecule type" value="Genomic_DNA"/>
</dbReference>
<name>A0A9X2C8T2_9PSED</name>
<feature type="binding site" evidence="2">
    <location>
        <position position="141"/>
    </location>
    <ligand>
        <name>Mn(2+)</name>
        <dbReference type="ChEBI" id="CHEBI:29035"/>
        <label>2</label>
    </ligand>
</feature>
<feature type="binding site" evidence="2">
    <location>
        <position position="108"/>
    </location>
    <ligand>
        <name>Mn(2+)</name>
        <dbReference type="ChEBI" id="CHEBI:29035"/>
        <label>2</label>
    </ligand>
</feature>
<dbReference type="PANTHER" id="PTHR11014">
    <property type="entry name" value="PEPTIDASE M20 FAMILY MEMBER"/>
    <property type="match status" value="1"/>
</dbReference>
<dbReference type="Gene3D" id="3.40.630.10">
    <property type="entry name" value="Zn peptidases"/>
    <property type="match status" value="1"/>
</dbReference>
<accession>A0A9X2C8T2</accession>
<dbReference type="InterPro" id="IPR011650">
    <property type="entry name" value="Peptidase_M20_dimer"/>
</dbReference>
<dbReference type="Proteomes" id="UP001155059">
    <property type="component" value="Unassembled WGS sequence"/>
</dbReference>
<proteinExistence type="predicted"/>
<dbReference type="NCBIfam" id="TIGR01891">
    <property type="entry name" value="amidohydrolases"/>
    <property type="match status" value="1"/>
</dbReference>
<dbReference type="Pfam" id="PF01546">
    <property type="entry name" value="Peptidase_M20"/>
    <property type="match status" value="1"/>
</dbReference>
<dbReference type="InterPro" id="IPR017439">
    <property type="entry name" value="Amidohydrolase"/>
</dbReference>
<dbReference type="FunFam" id="3.30.70.360:FF:000001">
    <property type="entry name" value="N-acetyldiaminopimelate deacetylase"/>
    <property type="match status" value="1"/>
</dbReference>
<dbReference type="PANTHER" id="PTHR11014:SF63">
    <property type="entry name" value="METALLOPEPTIDASE, PUTATIVE (AFU_ORTHOLOGUE AFUA_6G09600)-RELATED"/>
    <property type="match status" value="1"/>
</dbReference>
<keyword evidence="2" id="KW-0464">Manganese</keyword>
<evidence type="ECO:0000256" key="1">
    <source>
        <dbReference type="ARBA" id="ARBA00022801"/>
    </source>
</evidence>
<keyword evidence="1" id="KW-0378">Hydrolase</keyword>
<dbReference type="GO" id="GO:0046872">
    <property type="term" value="F:metal ion binding"/>
    <property type="evidence" value="ECO:0007669"/>
    <property type="project" value="UniProtKB-KW"/>
</dbReference>
<feature type="binding site" evidence="2">
    <location>
        <position position="367"/>
    </location>
    <ligand>
        <name>Mn(2+)</name>
        <dbReference type="ChEBI" id="CHEBI:29035"/>
        <label>2</label>
    </ligand>
</feature>
<dbReference type="GO" id="GO:0019877">
    <property type="term" value="P:diaminopimelate biosynthetic process"/>
    <property type="evidence" value="ECO:0007669"/>
    <property type="project" value="UniProtKB-ARBA"/>
</dbReference>
<dbReference type="InterPro" id="IPR036264">
    <property type="entry name" value="Bact_exopeptidase_dim_dom"/>
</dbReference>
<dbReference type="Pfam" id="PF07687">
    <property type="entry name" value="M20_dimer"/>
    <property type="match status" value="1"/>
</dbReference>
<organism evidence="4 5">
    <name type="scientific">Pseudomonas morbosilactucae</name>
    <dbReference type="NCBI Taxonomy" id="2938197"/>
    <lineage>
        <taxon>Bacteria</taxon>
        <taxon>Pseudomonadati</taxon>
        <taxon>Pseudomonadota</taxon>
        <taxon>Gammaproteobacteria</taxon>
        <taxon>Pseudomonadales</taxon>
        <taxon>Pseudomonadaceae</taxon>
        <taxon>Pseudomonas</taxon>
    </lineage>
</organism>
<comment type="caution">
    <text evidence="4">The sequence shown here is derived from an EMBL/GenBank/DDBJ whole genome shotgun (WGS) entry which is preliminary data.</text>
</comment>
<evidence type="ECO:0000313" key="4">
    <source>
        <dbReference type="EMBL" id="MCK9801561.1"/>
    </source>
</evidence>
<evidence type="ECO:0000256" key="2">
    <source>
        <dbReference type="PIRSR" id="PIRSR005962-1"/>
    </source>
</evidence>
<dbReference type="CDD" id="cd05666">
    <property type="entry name" value="M20_Acy1-like"/>
    <property type="match status" value="1"/>
</dbReference>
<feature type="binding site" evidence="2">
    <location>
        <position position="106"/>
    </location>
    <ligand>
        <name>Mn(2+)</name>
        <dbReference type="ChEBI" id="CHEBI:29035"/>
        <label>2</label>
    </ligand>
</feature>
<comment type="cofactor">
    <cofactor evidence="2">
        <name>Mn(2+)</name>
        <dbReference type="ChEBI" id="CHEBI:29035"/>
    </cofactor>
    <text evidence="2">The Mn(2+) ion enhances activity.</text>
</comment>
<dbReference type="AlphaFoldDB" id="A0A9X2C8T2"/>
<dbReference type="Gene3D" id="3.30.70.360">
    <property type="match status" value="1"/>
</dbReference>
<evidence type="ECO:0000259" key="3">
    <source>
        <dbReference type="Pfam" id="PF07687"/>
    </source>
</evidence>
<feature type="binding site" evidence="2">
    <location>
        <position position="167"/>
    </location>
    <ligand>
        <name>Mn(2+)</name>
        <dbReference type="ChEBI" id="CHEBI:29035"/>
        <label>2</label>
    </ligand>
</feature>
<reference evidence="4 5" key="1">
    <citation type="journal article" date="2022" name="Int. J. Syst. Evol. Microbiol.">
        <title>Pseudomonas aegrilactucae sp. nov. and Pseudomonas morbosilactucae sp. nov., pathogens causing bacterial rot of lettuce in Japan.</title>
        <authorList>
            <person name="Sawada H."/>
            <person name="Fujikawa T."/>
            <person name="Satou M."/>
        </authorList>
    </citation>
    <scope>NUCLEOTIDE SEQUENCE [LARGE SCALE GENOMIC DNA]</scope>
    <source>
        <strain evidence="4 5">MAFF 302030</strain>
    </source>
</reference>
<dbReference type="RefSeq" id="WP_268266941.1">
    <property type="nucleotide sequence ID" value="NZ_JALQCW010000088.1"/>
</dbReference>
<protein>
    <submittedName>
        <fullName evidence="4">M20 family metallopeptidase</fullName>
    </submittedName>
</protein>